<dbReference type="EMBL" id="CP012643">
    <property type="protein sequence ID" value="ALI98557.1"/>
    <property type="molecule type" value="Genomic_DNA"/>
</dbReference>
<proteinExistence type="predicted"/>
<feature type="transmembrane region" description="Helical" evidence="1">
    <location>
        <begin position="52"/>
        <end position="71"/>
    </location>
</feature>
<dbReference type="InterPro" id="IPR050640">
    <property type="entry name" value="Bact_2-comp_sensor_kinase"/>
</dbReference>
<dbReference type="Gene3D" id="3.30.565.10">
    <property type="entry name" value="Histidine kinase-like ATPase, C-terminal domain"/>
    <property type="match status" value="1"/>
</dbReference>
<name>A0A0P0CVQ5_9BACT</name>
<organism evidence="3 4">
    <name type="scientific">Rufibacter tibetensis</name>
    <dbReference type="NCBI Taxonomy" id="512763"/>
    <lineage>
        <taxon>Bacteria</taxon>
        <taxon>Pseudomonadati</taxon>
        <taxon>Bacteroidota</taxon>
        <taxon>Cytophagia</taxon>
        <taxon>Cytophagales</taxon>
        <taxon>Hymenobacteraceae</taxon>
        <taxon>Rufibacter</taxon>
    </lineage>
</organism>
<dbReference type="GO" id="GO:0000155">
    <property type="term" value="F:phosphorelay sensor kinase activity"/>
    <property type="evidence" value="ECO:0007669"/>
    <property type="project" value="InterPro"/>
</dbReference>
<gene>
    <name evidence="3" type="ORF">DC20_05715</name>
</gene>
<dbReference type="GO" id="GO:0016020">
    <property type="term" value="C:membrane"/>
    <property type="evidence" value="ECO:0007669"/>
    <property type="project" value="InterPro"/>
</dbReference>
<feature type="transmembrane region" description="Helical" evidence="1">
    <location>
        <begin position="118"/>
        <end position="142"/>
    </location>
</feature>
<evidence type="ECO:0000256" key="1">
    <source>
        <dbReference type="SAM" id="Phobius"/>
    </source>
</evidence>
<dbReference type="STRING" id="512763.DC20_05715"/>
<sequence>MWAVESNPCFSMSSVKNILLYLGWALLWAGVQTVVIYQAGFAVELAWKDASLSSGLVVSSGYVMSLALRFYRPGGRQVVYLMGWSLGVAMISLVLWDTGMEYLLGAQKEYLAFVDKTFFVRLAFAWLMILFIVLQNWLWFYARGKQEAEERKTATEKLAREAELFNLRQQLQPHFLFNSLNSISALVKTQPDQAKKMVQQLSDFLRGTLRKDDQTMVPLADELQHLQIYLEIEKVRFGHRLQTQVDYQEESLKGTLPYLLLQPIVENAIKFGLYDTIDDILIKITATMQDSMLVISTLNPFDSALLQHKQGTGFGLDSVRRRLYLLYARTDLLSTHQQDNVFITTVKIPQKS</sequence>
<keyword evidence="1" id="KW-0472">Membrane</keyword>
<keyword evidence="3" id="KW-0418">Kinase</keyword>
<dbReference type="PATRIC" id="fig|512763.3.peg.1267"/>
<dbReference type="Pfam" id="PF06580">
    <property type="entry name" value="His_kinase"/>
    <property type="match status" value="1"/>
</dbReference>
<feature type="transmembrane region" description="Helical" evidence="1">
    <location>
        <begin position="78"/>
        <end position="98"/>
    </location>
</feature>
<keyword evidence="3" id="KW-0808">Transferase</keyword>
<dbReference type="AlphaFoldDB" id="A0A0P0CVQ5"/>
<keyword evidence="1" id="KW-0812">Transmembrane</keyword>
<keyword evidence="1" id="KW-1133">Transmembrane helix</keyword>
<keyword evidence="4" id="KW-1185">Reference proteome</keyword>
<dbReference type="InterPro" id="IPR010559">
    <property type="entry name" value="Sig_transdc_His_kin_internal"/>
</dbReference>
<reference evidence="3 4" key="1">
    <citation type="submission" date="2015-08" db="EMBL/GenBank/DDBJ databases">
        <title>Complete genome sequence of Rufibacter tibetensis strain 1351t, a radiation-resistant bacterium from tibet plateau.</title>
        <authorList>
            <person name="Dai J."/>
        </authorList>
    </citation>
    <scope>NUCLEOTIDE SEQUENCE [LARGE SCALE GENOMIC DNA]</scope>
    <source>
        <strain evidence="3 4">1351</strain>
    </source>
</reference>
<accession>A0A0P0CVQ5</accession>
<protein>
    <submittedName>
        <fullName evidence="3">Histidine kinase</fullName>
    </submittedName>
</protein>
<dbReference type="InterPro" id="IPR036890">
    <property type="entry name" value="HATPase_C_sf"/>
</dbReference>
<dbReference type="PANTHER" id="PTHR34220:SF7">
    <property type="entry name" value="SENSOR HISTIDINE KINASE YPDA"/>
    <property type="match status" value="1"/>
</dbReference>
<feature type="domain" description="Signal transduction histidine kinase internal region" evidence="2">
    <location>
        <begin position="162"/>
        <end position="241"/>
    </location>
</feature>
<evidence type="ECO:0000313" key="3">
    <source>
        <dbReference type="EMBL" id="ALI98557.1"/>
    </source>
</evidence>
<dbReference type="SUPFAM" id="SSF55874">
    <property type="entry name" value="ATPase domain of HSP90 chaperone/DNA topoisomerase II/histidine kinase"/>
    <property type="match status" value="1"/>
</dbReference>
<dbReference type="Proteomes" id="UP000061382">
    <property type="component" value="Chromosome"/>
</dbReference>
<dbReference type="PANTHER" id="PTHR34220">
    <property type="entry name" value="SENSOR HISTIDINE KINASE YPDA"/>
    <property type="match status" value="1"/>
</dbReference>
<dbReference type="KEGG" id="rti:DC20_05715"/>
<feature type="transmembrane region" description="Helical" evidence="1">
    <location>
        <begin position="18"/>
        <end position="40"/>
    </location>
</feature>
<evidence type="ECO:0000313" key="4">
    <source>
        <dbReference type="Proteomes" id="UP000061382"/>
    </source>
</evidence>
<evidence type="ECO:0000259" key="2">
    <source>
        <dbReference type="Pfam" id="PF06580"/>
    </source>
</evidence>